<keyword evidence="9 15" id="KW-0863">Zinc-finger</keyword>
<evidence type="ECO:0000313" key="20">
    <source>
        <dbReference type="EMBL" id="PIC20341.1"/>
    </source>
</evidence>
<proteinExistence type="inferred from homology"/>
<keyword evidence="6 17" id="KW-0812">Transmembrane</keyword>
<evidence type="ECO:0000256" key="13">
    <source>
        <dbReference type="ARBA" id="ARBA00023136"/>
    </source>
</evidence>
<reference evidence="21" key="1">
    <citation type="submission" date="2017-10" db="EMBL/GenBank/DDBJ databases">
        <title>Rapid genome shrinkage in a self-fertile nematode reveals novel sperm competition proteins.</title>
        <authorList>
            <person name="Yin D."/>
            <person name="Schwarz E.M."/>
            <person name="Thomas C.G."/>
            <person name="Felde R.L."/>
            <person name="Korf I.F."/>
            <person name="Cutter A.D."/>
            <person name="Schartner C.M."/>
            <person name="Ralston E.J."/>
            <person name="Meyer B.J."/>
            <person name="Haag E.S."/>
        </authorList>
    </citation>
    <scope>NUCLEOTIDE SEQUENCE [LARGE SCALE GENOMIC DNA]</scope>
    <source>
        <strain evidence="21">JU1422</strain>
    </source>
</reference>
<dbReference type="Pfam" id="PF01485">
    <property type="entry name" value="IBR"/>
    <property type="match status" value="1"/>
</dbReference>
<feature type="domain" description="RING-type" evidence="19">
    <location>
        <begin position="203"/>
        <end position="430"/>
    </location>
</feature>
<evidence type="ECO:0000256" key="17">
    <source>
        <dbReference type="SAM" id="Phobius"/>
    </source>
</evidence>
<dbReference type="SMART" id="SM00647">
    <property type="entry name" value="IBR"/>
    <property type="match status" value="2"/>
</dbReference>
<evidence type="ECO:0000256" key="8">
    <source>
        <dbReference type="ARBA" id="ARBA00022737"/>
    </source>
</evidence>
<feature type="region of interest" description="Disordered" evidence="16">
    <location>
        <begin position="690"/>
        <end position="733"/>
    </location>
</feature>
<feature type="region of interest" description="Disordered" evidence="16">
    <location>
        <begin position="1"/>
        <end position="68"/>
    </location>
</feature>
<evidence type="ECO:0000256" key="7">
    <source>
        <dbReference type="ARBA" id="ARBA00022723"/>
    </source>
</evidence>
<dbReference type="GO" id="GO:0016567">
    <property type="term" value="P:protein ubiquitination"/>
    <property type="evidence" value="ECO:0007669"/>
    <property type="project" value="InterPro"/>
</dbReference>
<dbReference type="Proteomes" id="UP000230233">
    <property type="component" value="Chromosome X"/>
</dbReference>
<dbReference type="CDD" id="cd20338">
    <property type="entry name" value="BRcat_RBR_RNF19"/>
    <property type="match status" value="1"/>
</dbReference>
<evidence type="ECO:0000256" key="11">
    <source>
        <dbReference type="ARBA" id="ARBA00022833"/>
    </source>
</evidence>
<dbReference type="EC" id="2.3.2.31" evidence="4"/>
<evidence type="ECO:0000256" key="6">
    <source>
        <dbReference type="ARBA" id="ARBA00022692"/>
    </source>
</evidence>
<feature type="transmembrane region" description="Helical" evidence="17">
    <location>
        <begin position="440"/>
        <end position="473"/>
    </location>
</feature>
<comment type="caution">
    <text evidence="20">The sequence shown here is derived from an EMBL/GenBank/DDBJ whole genome shotgun (WGS) entry which is preliminary data.</text>
</comment>
<evidence type="ECO:0000256" key="15">
    <source>
        <dbReference type="PROSITE-ProRule" id="PRU00175"/>
    </source>
</evidence>
<dbReference type="PROSITE" id="PS51873">
    <property type="entry name" value="TRIAD"/>
    <property type="match status" value="1"/>
</dbReference>
<comment type="subcellular location">
    <subcellularLocation>
        <location evidence="2">Membrane</location>
        <topology evidence="2">Multi-pass membrane protein</topology>
    </subcellularLocation>
</comment>
<dbReference type="Gene3D" id="3.30.40.10">
    <property type="entry name" value="Zinc/RING finger domain, C3HC4 (zinc finger)"/>
    <property type="match status" value="1"/>
</dbReference>
<dbReference type="PANTHER" id="PTHR11685">
    <property type="entry name" value="RBR FAMILY RING FINGER AND IBR DOMAIN-CONTAINING"/>
    <property type="match status" value="1"/>
</dbReference>
<dbReference type="FunFam" id="1.20.120.1750:FF:000001">
    <property type="entry name" value="RBR-type E3 ubiquitin transferase"/>
    <property type="match status" value="1"/>
</dbReference>
<evidence type="ECO:0000256" key="10">
    <source>
        <dbReference type="ARBA" id="ARBA00022786"/>
    </source>
</evidence>
<keyword evidence="8" id="KW-0677">Repeat</keyword>
<evidence type="ECO:0000259" key="19">
    <source>
        <dbReference type="PROSITE" id="PS51873"/>
    </source>
</evidence>
<dbReference type="AlphaFoldDB" id="A0A2G5SZR5"/>
<dbReference type="GO" id="GO:0061630">
    <property type="term" value="F:ubiquitin protein ligase activity"/>
    <property type="evidence" value="ECO:0007669"/>
    <property type="project" value="UniProtKB-EC"/>
</dbReference>
<evidence type="ECO:0000256" key="16">
    <source>
        <dbReference type="SAM" id="MobiDB-lite"/>
    </source>
</evidence>
<evidence type="ECO:0000256" key="2">
    <source>
        <dbReference type="ARBA" id="ARBA00004141"/>
    </source>
</evidence>
<dbReference type="PROSITE" id="PS50089">
    <property type="entry name" value="ZF_RING_2"/>
    <property type="match status" value="1"/>
</dbReference>
<name>A0A2G5SZR5_9PELO</name>
<dbReference type="STRING" id="1611254.A0A2G5SZR5"/>
<evidence type="ECO:0000256" key="5">
    <source>
        <dbReference type="ARBA" id="ARBA00022679"/>
    </source>
</evidence>
<dbReference type="InterPro" id="IPR044066">
    <property type="entry name" value="TRIAD_supradom"/>
</dbReference>
<dbReference type="EMBL" id="PDUG01000006">
    <property type="protein sequence ID" value="PIC20341.1"/>
    <property type="molecule type" value="Genomic_DNA"/>
</dbReference>
<keyword evidence="5" id="KW-0808">Transferase</keyword>
<dbReference type="GO" id="GO:0008270">
    <property type="term" value="F:zinc ion binding"/>
    <property type="evidence" value="ECO:0007669"/>
    <property type="project" value="UniProtKB-KW"/>
</dbReference>
<comment type="catalytic activity">
    <reaction evidence="1">
        <text>[E2 ubiquitin-conjugating enzyme]-S-ubiquitinyl-L-cysteine + [acceptor protein]-L-lysine = [E2 ubiquitin-conjugating enzyme]-L-cysteine + [acceptor protein]-N(6)-ubiquitinyl-L-lysine.</text>
        <dbReference type="EC" id="2.3.2.31"/>
    </reaction>
</comment>
<dbReference type="Pfam" id="PF22191">
    <property type="entry name" value="IBR_1"/>
    <property type="match status" value="1"/>
</dbReference>
<feature type="region of interest" description="Disordered" evidence="16">
    <location>
        <begin position="123"/>
        <end position="201"/>
    </location>
</feature>
<comment type="similarity">
    <text evidence="14">Belongs to the RBR family. RNF19 subfamily.</text>
</comment>
<dbReference type="SMART" id="SM00184">
    <property type="entry name" value="RING"/>
    <property type="match status" value="2"/>
</dbReference>
<accession>A0A2G5SZR5</accession>
<keyword evidence="12 17" id="KW-1133">Transmembrane helix</keyword>
<keyword evidence="21" id="KW-1185">Reference proteome</keyword>
<evidence type="ECO:0000256" key="3">
    <source>
        <dbReference type="ARBA" id="ARBA00004906"/>
    </source>
</evidence>
<sequence>MSSSKCGLDPLVEEEASTESQPIHHTTTAAASTSPVQHRRKISEEASATRPCQIRATPTKSTESSSVANVGTIAANHRPSRKCGSRLSLTSLLSFTGHSTFSRDRSRSGWSYSDDNAGHVAMTSVSSSDVRSNVSGSISSKRYRGSDTGSGMDSEGGETCAEMLLSSRNQEDEEQTDEKQLSQSLPETPKTPADAGAKKGKGKMKECPLCAAKLPSSSFPKLRGCQHRSCRTCLRHYIELSITENRVEVPCPECSSFLHPNDIKMVVGDIPTLMEKYEAFSLRRYLMTEADARWCPAPDCGFVFIATKCAACPQLKCQRPECGTLFCYHCKREWHSNQTCDEARRPEKRKSRGLAFEEIMRNGFHPSADSTLKPGDVKACPRCKTYIVKMDDGSCNHMVCTMCNAEFCWLCLKEISDLHYLSPTGCTFWGKKPWTRKKKLLWQIGTLIGAPLGIALIAGLSIPGIVFGVPVFVGRKVHQRFKYKSKAKRRLLTATCVVGSLVVSPVMAVMAVGVGVPIMLAYVYGVVPLSLCRNGGCGLSSSDSSLALANIDEEQLYGTPGANAPVDVSQFLSDSSKREEIVSIDPSILSAISIPHEMRTRHYVNLDLRGRRTSFESVERVNYEEASVKAMAGSHHYDDKSVHTVYSGHEVTSLNDEQSSTKALAGSVMDTKSMSESMYRHLIVTKIAEKQHQQDTDDYQEEPGCSSEDQPSTSSAVHPVRSSKPSTSSQHRGFLLERDEEGLLFTEEGAALLINSSPAMRSSGSVNVDPIDLFKIRSWLDNMKQMVATDAPQEKPYEPSTRPGSKLRRSGSGKSVHTVATFPATLGTGMSPAAQMLSDLPMPTYEDIHGVPPSTSEVTRVENKTKNQKLGMMTLTGLVASVTKPIEQAVTHVLCCDLSAPCECHVDKNVIFLKANRDIVVMDRLTRVPPPCPASVVVSRLGPIPEEPDLEGDDCNFYEILKDKKMIDAAPVCKTWFDYQREALRIMFAREKVRLERFFEPRIVRWRNYLKAFRATLGIKTRKVSEKEDMKKLTMITEGSN</sequence>
<feature type="transmembrane region" description="Helical" evidence="17">
    <location>
        <begin position="494"/>
        <end position="524"/>
    </location>
</feature>
<evidence type="ECO:0000256" key="14">
    <source>
        <dbReference type="ARBA" id="ARBA00061087"/>
    </source>
</evidence>
<dbReference type="GO" id="GO:0016020">
    <property type="term" value="C:membrane"/>
    <property type="evidence" value="ECO:0007669"/>
    <property type="project" value="UniProtKB-SubCell"/>
</dbReference>
<dbReference type="InterPro" id="IPR002867">
    <property type="entry name" value="IBR_dom"/>
</dbReference>
<organism evidence="20 21">
    <name type="scientific">Caenorhabditis nigoni</name>
    <dbReference type="NCBI Taxonomy" id="1611254"/>
    <lineage>
        <taxon>Eukaryota</taxon>
        <taxon>Metazoa</taxon>
        <taxon>Ecdysozoa</taxon>
        <taxon>Nematoda</taxon>
        <taxon>Chromadorea</taxon>
        <taxon>Rhabditida</taxon>
        <taxon>Rhabditina</taxon>
        <taxon>Rhabditomorpha</taxon>
        <taxon>Rhabditoidea</taxon>
        <taxon>Rhabditidae</taxon>
        <taxon>Peloderinae</taxon>
        <taxon>Caenorhabditis</taxon>
    </lineage>
</organism>
<dbReference type="FunFam" id="3.30.40.10:FF:000137">
    <property type="entry name" value="RanBP-type and C3HC4-type zinc finger-containing protein 1"/>
    <property type="match status" value="1"/>
</dbReference>
<feature type="compositionally biased region" description="Polar residues" evidence="16">
    <location>
        <begin position="56"/>
        <end position="68"/>
    </location>
</feature>
<keyword evidence="11" id="KW-0862">Zinc</keyword>
<dbReference type="InterPro" id="IPR001841">
    <property type="entry name" value="Znf_RING"/>
</dbReference>
<evidence type="ECO:0000256" key="12">
    <source>
        <dbReference type="ARBA" id="ARBA00022989"/>
    </source>
</evidence>
<feature type="region of interest" description="Disordered" evidence="16">
    <location>
        <begin position="788"/>
        <end position="816"/>
    </location>
</feature>
<evidence type="ECO:0000313" key="21">
    <source>
        <dbReference type="Proteomes" id="UP000230233"/>
    </source>
</evidence>
<comment type="pathway">
    <text evidence="3">Protein modification; protein ubiquitination.</text>
</comment>
<dbReference type="Gene3D" id="2.20.25.20">
    <property type="match status" value="1"/>
</dbReference>
<evidence type="ECO:0000256" key="4">
    <source>
        <dbReference type="ARBA" id="ARBA00012251"/>
    </source>
</evidence>
<dbReference type="Gene3D" id="1.20.120.1750">
    <property type="match status" value="1"/>
</dbReference>
<dbReference type="CDD" id="cd20355">
    <property type="entry name" value="Rcat_RBR_RNF19"/>
    <property type="match status" value="1"/>
</dbReference>
<keyword evidence="13 17" id="KW-0472">Membrane</keyword>
<evidence type="ECO:0000259" key="18">
    <source>
        <dbReference type="PROSITE" id="PS50089"/>
    </source>
</evidence>
<dbReference type="InterPro" id="IPR031127">
    <property type="entry name" value="E3_UB_ligase_RBR"/>
</dbReference>
<feature type="compositionally biased region" description="Polar residues" evidence="16">
    <location>
        <begin position="707"/>
        <end position="716"/>
    </location>
</feature>
<keyword evidence="10" id="KW-0833">Ubl conjugation pathway</keyword>
<feature type="domain" description="RING-type" evidence="18">
    <location>
        <begin position="207"/>
        <end position="255"/>
    </location>
</feature>
<dbReference type="InterPro" id="IPR013083">
    <property type="entry name" value="Znf_RING/FYVE/PHD"/>
</dbReference>
<dbReference type="OrthoDB" id="1431934at2759"/>
<dbReference type="FunFam" id="2.20.25.20:FF:000004">
    <property type="entry name" value="RBR-type E3 ubiquitin transferase"/>
    <property type="match status" value="1"/>
</dbReference>
<gene>
    <name evidence="20" type="primary">Cni-C17H11.6</name>
    <name evidence="20" type="synonym">Cnig_chr_X.g25576</name>
    <name evidence="20" type="ORF">B9Z55_025576</name>
</gene>
<evidence type="ECO:0000256" key="1">
    <source>
        <dbReference type="ARBA" id="ARBA00001798"/>
    </source>
</evidence>
<protein>
    <recommendedName>
        <fullName evidence="4">RBR-type E3 ubiquitin transferase</fullName>
        <ecNumber evidence="4">2.3.2.31</ecNumber>
    </recommendedName>
</protein>
<keyword evidence="7" id="KW-0479">Metal-binding</keyword>
<evidence type="ECO:0000256" key="9">
    <source>
        <dbReference type="ARBA" id="ARBA00022771"/>
    </source>
</evidence>
<feature type="compositionally biased region" description="Low complexity" evidence="16">
    <location>
        <begin position="124"/>
        <end position="140"/>
    </location>
</feature>
<dbReference type="SUPFAM" id="SSF57850">
    <property type="entry name" value="RING/U-box"/>
    <property type="match status" value="3"/>
</dbReference>